<keyword evidence="2" id="KW-1185">Reference proteome</keyword>
<dbReference type="EMBL" id="CP003349">
    <property type="protein sequence ID" value="AFD05950.1"/>
    <property type="molecule type" value="Genomic_DNA"/>
</dbReference>
<dbReference type="AlphaFoldDB" id="H8KPQ2"/>
<dbReference type="eggNOG" id="ENOG5033NTT">
    <property type="taxonomic scope" value="Bacteria"/>
</dbReference>
<name>H8KPQ2_SOLCM</name>
<evidence type="ECO:0000313" key="1">
    <source>
        <dbReference type="EMBL" id="AFD05950.1"/>
    </source>
</evidence>
<dbReference type="Proteomes" id="UP000007590">
    <property type="component" value="Chromosome"/>
</dbReference>
<dbReference type="KEGG" id="scn:Solca_0835"/>
<dbReference type="RefSeq" id="WP_014679178.1">
    <property type="nucleotide sequence ID" value="NC_017770.1"/>
</dbReference>
<organism evidence="1 2">
    <name type="scientific">Solitalea canadensis (strain ATCC 29591 / DSM 3403 / JCM 21819 / LMG 8368 / NBRC 15130 / NCIMB 12057 / USAM 9D)</name>
    <name type="common">Flexibacter canadensis</name>
    <dbReference type="NCBI Taxonomy" id="929556"/>
    <lineage>
        <taxon>Bacteria</taxon>
        <taxon>Pseudomonadati</taxon>
        <taxon>Bacteroidota</taxon>
        <taxon>Sphingobacteriia</taxon>
        <taxon>Sphingobacteriales</taxon>
        <taxon>Sphingobacteriaceae</taxon>
        <taxon>Solitalea</taxon>
    </lineage>
</organism>
<dbReference type="STRING" id="929556.Solca_0835"/>
<proteinExistence type="predicted"/>
<gene>
    <name evidence="1" type="ordered locus">Solca_0835</name>
</gene>
<dbReference type="OrthoDB" id="799931at2"/>
<reference evidence="1" key="1">
    <citation type="submission" date="2012-02" db="EMBL/GenBank/DDBJ databases">
        <title>The complete genome of Solitalea canadensis DSM 3403.</title>
        <authorList>
            <consortium name="US DOE Joint Genome Institute (JGI-PGF)"/>
            <person name="Lucas S."/>
            <person name="Copeland A."/>
            <person name="Lapidus A."/>
            <person name="Glavina del Rio T."/>
            <person name="Dalin E."/>
            <person name="Tice H."/>
            <person name="Bruce D."/>
            <person name="Goodwin L."/>
            <person name="Pitluck S."/>
            <person name="Peters L."/>
            <person name="Ovchinnikova G."/>
            <person name="Lu M."/>
            <person name="Kyrpides N."/>
            <person name="Mavromatis K."/>
            <person name="Ivanova N."/>
            <person name="Brettin T."/>
            <person name="Detter J.C."/>
            <person name="Han C."/>
            <person name="Larimer F."/>
            <person name="Land M."/>
            <person name="Hauser L."/>
            <person name="Markowitz V."/>
            <person name="Cheng J.-F."/>
            <person name="Hugenholtz P."/>
            <person name="Woyke T."/>
            <person name="Wu D."/>
            <person name="Spring S."/>
            <person name="Schroeder M."/>
            <person name="Kopitz M."/>
            <person name="Brambilla E."/>
            <person name="Klenk H.-P."/>
            <person name="Eisen J.A."/>
        </authorList>
    </citation>
    <scope>NUCLEOTIDE SEQUENCE</scope>
    <source>
        <strain evidence="1">DSM 3403</strain>
    </source>
</reference>
<sequence length="148" mass="17083">MQQKELEQLLDKWLSRTVKRFQEAMDRYMIIGDDRLYHSFATELQSNGGDVERVLIKFNNYGRFVDMGVGRGVPLGSRKALGDDAYSRSRGESGRLHHMARKAKPWYSKTKRREIGKLRRILEIRFAISAMKEVKDGIAQIGNVSIHV</sequence>
<protein>
    <submittedName>
        <fullName evidence="1">Uncharacterized protein</fullName>
    </submittedName>
</protein>
<dbReference type="HOGENOM" id="CLU_1712126_0_0_10"/>
<accession>H8KPQ2</accession>
<evidence type="ECO:0000313" key="2">
    <source>
        <dbReference type="Proteomes" id="UP000007590"/>
    </source>
</evidence>